<proteinExistence type="inferred from homology"/>
<dbReference type="Proteomes" id="UP000019118">
    <property type="component" value="Unassembled WGS sequence"/>
</dbReference>
<feature type="compositionally biased region" description="Acidic residues" evidence="2">
    <location>
        <begin position="469"/>
        <end position="494"/>
    </location>
</feature>
<dbReference type="GO" id="GO:0004672">
    <property type="term" value="F:protein kinase activity"/>
    <property type="evidence" value="ECO:0007669"/>
    <property type="project" value="InterPro"/>
</dbReference>
<dbReference type="OMA" id="FHLATEY"/>
<evidence type="ECO:0000313" key="8">
    <source>
        <dbReference type="Proteomes" id="UP000030742"/>
    </source>
</evidence>
<evidence type="ECO:0000313" key="4">
    <source>
        <dbReference type="EMBL" id="ENN71125.1"/>
    </source>
</evidence>
<dbReference type="EMBL" id="KB631786">
    <property type="protein sequence ID" value="ERL86080.1"/>
    <property type="molecule type" value="Genomic_DNA"/>
</dbReference>
<dbReference type="GO" id="GO:0005524">
    <property type="term" value="F:ATP binding"/>
    <property type="evidence" value="ECO:0007669"/>
    <property type="project" value="InterPro"/>
</dbReference>
<evidence type="ECO:0000256" key="2">
    <source>
        <dbReference type="SAM" id="MobiDB-lite"/>
    </source>
</evidence>
<dbReference type="KEGG" id="dpa:109544462"/>
<name>N6TPH8_DENPD</name>
<sequence>MGGEQSHLSGIDIEQKAIEVSDFWAQHNATVNNAGTLSKLSIFVGDLLLIEPFWKPQTPLEGFSKNLMIYRHPCIIRYVSQWKKGCKLYVAVEQVTPLSQVIPHLNTIEICLGLYSILKALCFLHEKAHVSHNNICLACIFVSRDGSWKLGGMEYLCQYGSLTEEYLQKSTVHRYTKAVDTSEAQHLKQCPERKDSVDVFAFCTLVTELLKNKPKDEVPNLESFKDLSTRVVQELSIMQRPKPRDLLEHDFFKHKFIQIHSFLVELPMKSNAQKSEFFTQLKADLEGLDEEMVASQLGGLLVSRMVLMHQAARDFLLPYILVPKKSENGALFSLELFKRHIAPKLLNIFRVRDVQIRLIILEYFPHFLECFSKEELLEPILPELLVGIKDTNEELVAATLRTLSDLVPVLGAATVIGGKRAKLFNDGRPNEGSFLREQPGKVEERSDVTRGEFISTLRQLPERQRPDGEEGETSNEEIEQSADELPGDNWEEWDTDNVVEPTESAAKFLVSLNDTARETSTNSKAKRPLDITELDIKSKAVRESSDIDFFEDMEPVIQSDSKFLIGNNATVISSKLTIEAPDVNEEGWDDDWE</sequence>
<dbReference type="SUPFAM" id="SSF48371">
    <property type="entry name" value="ARM repeat"/>
    <property type="match status" value="1"/>
</dbReference>
<dbReference type="InterPro" id="IPR000719">
    <property type="entry name" value="Prot_kinase_dom"/>
</dbReference>
<organism evidence="4">
    <name type="scientific">Dendroctonus ponderosae</name>
    <name type="common">Mountain pine beetle</name>
    <dbReference type="NCBI Taxonomy" id="77166"/>
    <lineage>
        <taxon>Eukaryota</taxon>
        <taxon>Metazoa</taxon>
        <taxon>Ecdysozoa</taxon>
        <taxon>Arthropoda</taxon>
        <taxon>Hexapoda</taxon>
        <taxon>Insecta</taxon>
        <taxon>Pterygota</taxon>
        <taxon>Neoptera</taxon>
        <taxon>Endopterygota</taxon>
        <taxon>Coleoptera</taxon>
        <taxon>Polyphaga</taxon>
        <taxon>Cucujiformia</taxon>
        <taxon>Curculionidae</taxon>
        <taxon>Scolytinae</taxon>
        <taxon>Dendroctonus</taxon>
    </lineage>
</organism>
<dbReference type="OrthoDB" id="9942861at2759"/>
<feature type="compositionally biased region" description="Basic and acidic residues" evidence="2">
    <location>
        <begin position="438"/>
        <end position="450"/>
    </location>
</feature>
<evidence type="ECO:0000313" key="5">
    <source>
        <dbReference type="EMBL" id="ERL86080.1"/>
    </source>
</evidence>
<dbReference type="InterPro" id="IPR016024">
    <property type="entry name" value="ARM-type_fold"/>
</dbReference>
<reference evidence="7 8" key="1">
    <citation type="journal article" date="2013" name="Genome Biol.">
        <title>Draft genome of the mountain pine beetle, Dendroctonus ponderosae Hopkins, a major forest pest.</title>
        <authorList>
            <person name="Keeling C.I."/>
            <person name="Yuen M.M."/>
            <person name="Liao N.Y."/>
            <person name="Docking T.R."/>
            <person name="Chan S.K."/>
            <person name="Taylor G.A."/>
            <person name="Palmquist D.L."/>
            <person name="Jackman S.D."/>
            <person name="Nguyen A."/>
            <person name="Li M."/>
            <person name="Henderson H."/>
            <person name="Janes J.K."/>
            <person name="Zhao Y."/>
            <person name="Pandoh P."/>
            <person name="Moore R."/>
            <person name="Sperling F.A."/>
            <person name="Huber D.P."/>
            <person name="Birol I."/>
            <person name="Jones S.J."/>
            <person name="Bohlmann J."/>
        </authorList>
    </citation>
    <scope>NUCLEOTIDE SEQUENCE</scope>
</reference>
<evidence type="ECO:0000256" key="1">
    <source>
        <dbReference type="ARBA" id="ARBA00038349"/>
    </source>
</evidence>
<gene>
    <name evidence="6" type="primary">109544462</name>
    <name evidence="5" type="ORF">D910_03494</name>
    <name evidence="4" type="ORF">YQE_12057</name>
</gene>
<feature type="region of interest" description="Disordered" evidence="2">
    <location>
        <begin position="427"/>
        <end position="494"/>
    </location>
</feature>
<keyword evidence="7" id="KW-1185">Reference proteome</keyword>
<reference evidence="6" key="2">
    <citation type="submission" date="2024-08" db="UniProtKB">
        <authorList>
            <consortium name="EnsemblMetazoa"/>
        </authorList>
    </citation>
    <scope>IDENTIFICATION</scope>
</reference>
<dbReference type="AlphaFoldDB" id="N6TPH8"/>
<feature type="non-terminal residue" evidence="4">
    <location>
        <position position="1"/>
    </location>
</feature>
<dbReference type="InterPro" id="IPR011989">
    <property type="entry name" value="ARM-like"/>
</dbReference>
<dbReference type="HOGENOM" id="CLU_015864_1_0_1"/>
<comment type="similarity">
    <text evidence="1">Belongs to the protein kinase superfamily.</text>
</comment>
<dbReference type="EnsemblMetazoa" id="XM_019914654.1">
    <property type="protein sequence ID" value="XP_019770213.1"/>
    <property type="gene ID" value="LOC109544462"/>
</dbReference>
<dbReference type="EMBL" id="KB741277">
    <property type="protein sequence ID" value="ENN71125.1"/>
    <property type="molecule type" value="Genomic_DNA"/>
</dbReference>
<dbReference type="Proteomes" id="UP000030742">
    <property type="component" value="Unassembled WGS sequence"/>
</dbReference>
<dbReference type="Gene3D" id="1.10.510.10">
    <property type="entry name" value="Transferase(Phosphotransferase) domain 1"/>
    <property type="match status" value="1"/>
</dbReference>
<dbReference type="SUPFAM" id="SSF56112">
    <property type="entry name" value="Protein kinase-like (PK-like)"/>
    <property type="match status" value="1"/>
</dbReference>
<protein>
    <recommendedName>
        <fullName evidence="3">Protein kinase domain-containing protein</fullName>
    </recommendedName>
</protein>
<dbReference type="PANTHER" id="PTHR12984">
    <property type="entry name" value="SCY1-RELATED S/T PROTEIN KINASE-LIKE"/>
    <property type="match status" value="1"/>
</dbReference>
<evidence type="ECO:0000313" key="6">
    <source>
        <dbReference type="EnsemblMetazoa" id="XP_019770213.1"/>
    </source>
</evidence>
<accession>N6TPH8</accession>
<dbReference type="PROSITE" id="PS50011">
    <property type="entry name" value="PROTEIN_KINASE_DOM"/>
    <property type="match status" value="1"/>
</dbReference>
<dbReference type="Gene3D" id="1.25.10.10">
    <property type="entry name" value="Leucine-rich Repeat Variant"/>
    <property type="match status" value="1"/>
</dbReference>
<dbReference type="InterPro" id="IPR051177">
    <property type="entry name" value="CIK-Related_Protein"/>
</dbReference>
<feature type="domain" description="Protein kinase" evidence="3">
    <location>
        <begin position="1"/>
        <end position="293"/>
    </location>
</feature>
<dbReference type="PANTHER" id="PTHR12984:SF15">
    <property type="entry name" value="PROTEIN-ASSOCIATING WITH THE CARBOXYL-TERMINAL DOMAIN OF EZRIN"/>
    <property type="match status" value="1"/>
</dbReference>
<dbReference type="InterPro" id="IPR011009">
    <property type="entry name" value="Kinase-like_dom_sf"/>
</dbReference>
<evidence type="ECO:0000313" key="7">
    <source>
        <dbReference type="Proteomes" id="UP000019118"/>
    </source>
</evidence>
<evidence type="ECO:0000259" key="3">
    <source>
        <dbReference type="PROSITE" id="PS50011"/>
    </source>
</evidence>